<keyword evidence="1" id="KW-0479">Metal-binding</keyword>
<keyword evidence="3" id="KW-0862">Zinc</keyword>
<evidence type="ECO:0000259" key="6">
    <source>
        <dbReference type="PROSITE" id="PS50950"/>
    </source>
</evidence>
<dbReference type="GO" id="GO:0008270">
    <property type="term" value="F:zinc ion binding"/>
    <property type="evidence" value="ECO:0007669"/>
    <property type="project" value="UniProtKB-KW"/>
</dbReference>
<evidence type="ECO:0000256" key="4">
    <source>
        <dbReference type="ARBA" id="ARBA00023125"/>
    </source>
</evidence>
<dbReference type="Pfam" id="PF21789">
    <property type="entry name" value="TNP-like_RNaseH_C"/>
    <property type="match status" value="1"/>
</dbReference>
<evidence type="ECO:0000313" key="8">
    <source>
        <dbReference type="Proteomes" id="UP000478052"/>
    </source>
</evidence>
<comment type="caution">
    <text evidence="7">The sequence shown here is derived from an EMBL/GenBank/DDBJ whole genome shotgun (WGS) entry which is preliminary data.</text>
</comment>
<keyword evidence="8" id="KW-1185">Reference proteome</keyword>
<sequence>MHYVVCYRFPNPRSDMPRLIQWIKIVGLDNIDPNTVYKTKFICAMHFTPDCSSPGTKRLNANAYPLINLPKTNISIPKTLVSPINLAVVSNNDVVHMHLDESFMSGFNVLDEVLTVSDPSSSVSHNNDREVQSLSMNRVDIDLDLSFMSGIQNLESTLTGTDIIDNDINASIGKSNAHNVVANIVDRNCFISASKCMTALKKTNNTQGILKQIGVRTCKQLTPRCKTFYKMNKLLLRKYRQNRSRKTLFKERLNSAEKFTDEYIVGKYSNMMSATASMFMKLQIRETKKLSKGHRFSLNEKMLSLSLYKRSPKCYRMLSTLFTLPSKRTLNAILSTVSIRPGICSLVMDVLRENVKKLKPTERYCSILFDEMCLSSGLNYKSSSDIIDGFIDTGVYRSQMFGDHVLVFMIRGIKKKFKQPICYTFCQGATKQDELVRQLKEVICEVHKTGLRVVATMSDQGRANEGAINIMRNDTRKHYISNNLEYRNDYYEVEVAKGEYLQIVHLFDVPHLMKCIRNNLITKDLTFSTNGIKKTAKWEHLIQLYQADSFIPDCKMLPRLTDAHVIPEKIPKMKVRNACQVFSQRVSAIMNFLASKSIIDPGAADTAEIFLFFYKLFDSLNGSFDKVVDGKIFRTSVKKNSIHHQLWMDSLKVLSTMKFVNKNGKAVSIPTIKNWEMTIKGFQTLSKALHIKGIQSLLPRVLNQDSLENLFAGIRSVGCSNPTCSIFMSSYKTLLLNNLVSSHSPGANCEDFTEGCLLTYKNLFSIRQETPEMPLLSCDLPEQVIPNQLDTTQYLRDLTHTFISGYIIKKINKNLLKNFKTCLKLICSNNTSSENYELLQAREYQPSRPSLKYPAPSFGLLVSKIIVNITQCLPSVCHHPKIKSILIDKILSNFNLSILHCPKHDDSIQYKIAECIVNLFLHFWCTEINRILSGKRKIKHNEKDPIKLLANSWYEKHSKKKVKIGKFNQV</sequence>
<dbReference type="SUPFAM" id="SSF57716">
    <property type="entry name" value="Glucocorticoid receptor-like (DNA-binding domain)"/>
    <property type="match status" value="1"/>
</dbReference>
<dbReference type="Proteomes" id="UP000478052">
    <property type="component" value="Unassembled WGS sequence"/>
</dbReference>
<dbReference type="InterPro" id="IPR006612">
    <property type="entry name" value="THAP_Znf"/>
</dbReference>
<dbReference type="EMBL" id="VUJU01007027">
    <property type="protein sequence ID" value="KAF0746921.1"/>
    <property type="molecule type" value="Genomic_DNA"/>
</dbReference>
<dbReference type="Pfam" id="PF05485">
    <property type="entry name" value="THAP"/>
    <property type="match status" value="1"/>
</dbReference>
<gene>
    <name evidence="7" type="ORF">FWK35_00022880</name>
</gene>
<feature type="domain" description="THAP-type" evidence="6">
    <location>
        <begin position="1"/>
        <end position="68"/>
    </location>
</feature>
<accession>A0A6G0Y0E4</accession>
<dbReference type="SMART" id="SM00692">
    <property type="entry name" value="DM3"/>
    <property type="match status" value="1"/>
</dbReference>
<proteinExistence type="predicted"/>
<dbReference type="GO" id="GO:0003677">
    <property type="term" value="F:DNA binding"/>
    <property type="evidence" value="ECO:0007669"/>
    <property type="project" value="UniProtKB-UniRule"/>
</dbReference>
<dbReference type="PROSITE" id="PS50950">
    <property type="entry name" value="ZF_THAP"/>
    <property type="match status" value="1"/>
</dbReference>
<dbReference type="OrthoDB" id="6602504at2759"/>
<dbReference type="Pfam" id="PF21788">
    <property type="entry name" value="TNP-like_GBD"/>
    <property type="match status" value="1"/>
</dbReference>
<name>A0A6G0Y0E4_APHCR</name>
<dbReference type="AlphaFoldDB" id="A0A6G0Y0E4"/>
<keyword evidence="4 5" id="KW-0238">DNA-binding</keyword>
<dbReference type="InterPro" id="IPR048366">
    <property type="entry name" value="TNP-like_GBD"/>
</dbReference>
<evidence type="ECO:0000256" key="3">
    <source>
        <dbReference type="ARBA" id="ARBA00022833"/>
    </source>
</evidence>
<keyword evidence="2 5" id="KW-0863">Zinc-finger</keyword>
<dbReference type="SMART" id="SM00980">
    <property type="entry name" value="THAP"/>
    <property type="match status" value="1"/>
</dbReference>
<dbReference type="InterPro" id="IPR048365">
    <property type="entry name" value="TNP-like_RNaseH_N"/>
</dbReference>
<protein>
    <recommendedName>
        <fullName evidence="6">THAP-type domain-containing protein</fullName>
    </recommendedName>
</protein>
<dbReference type="InterPro" id="IPR048367">
    <property type="entry name" value="TNP-like_RNaseH_C"/>
</dbReference>
<evidence type="ECO:0000313" key="7">
    <source>
        <dbReference type="EMBL" id="KAF0746921.1"/>
    </source>
</evidence>
<organism evidence="7 8">
    <name type="scientific">Aphis craccivora</name>
    <name type="common">Cowpea aphid</name>
    <dbReference type="NCBI Taxonomy" id="307492"/>
    <lineage>
        <taxon>Eukaryota</taxon>
        <taxon>Metazoa</taxon>
        <taxon>Ecdysozoa</taxon>
        <taxon>Arthropoda</taxon>
        <taxon>Hexapoda</taxon>
        <taxon>Insecta</taxon>
        <taxon>Pterygota</taxon>
        <taxon>Neoptera</taxon>
        <taxon>Paraneoptera</taxon>
        <taxon>Hemiptera</taxon>
        <taxon>Sternorrhyncha</taxon>
        <taxon>Aphidomorpha</taxon>
        <taxon>Aphidoidea</taxon>
        <taxon>Aphididae</taxon>
        <taxon>Aphidini</taxon>
        <taxon>Aphis</taxon>
        <taxon>Aphis</taxon>
    </lineage>
</organism>
<evidence type="ECO:0000256" key="2">
    <source>
        <dbReference type="ARBA" id="ARBA00022771"/>
    </source>
</evidence>
<reference evidence="7 8" key="1">
    <citation type="submission" date="2019-08" db="EMBL/GenBank/DDBJ databases">
        <title>Whole genome of Aphis craccivora.</title>
        <authorList>
            <person name="Voronova N.V."/>
            <person name="Shulinski R.S."/>
            <person name="Bandarenka Y.V."/>
            <person name="Zhorov D.G."/>
            <person name="Warner D."/>
        </authorList>
    </citation>
    <scope>NUCLEOTIDE SEQUENCE [LARGE SCALE GENOMIC DNA]</scope>
    <source>
        <strain evidence="7">180601</strain>
        <tissue evidence="7">Whole Body</tissue>
    </source>
</reference>
<evidence type="ECO:0000256" key="1">
    <source>
        <dbReference type="ARBA" id="ARBA00022723"/>
    </source>
</evidence>
<dbReference type="Pfam" id="PF21787">
    <property type="entry name" value="TNP-like_RNaseH_N"/>
    <property type="match status" value="1"/>
</dbReference>
<evidence type="ECO:0000256" key="5">
    <source>
        <dbReference type="PROSITE-ProRule" id="PRU00309"/>
    </source>
</evidence>